<gene>
    <name evidence="3" type="ORF">ACFOSS_06475</name>
</gene>
<dbReference type="RefSeq" id="WP_377151350.1">
    <property type="nucleotide sequence ID" value="NZ_JBHSAF010000006.1"/>
</dbReference>
<name>A0ABV8CLV9_9GAMM</name>
<dbReference type="Pfam" id="PF12048">
    <property type="entry name" value="DUF3530"/>
    <property type="match status" value="1"/>
</dbReference>
<comment type="caution">
    <text evidence="3">The sequence shown here is derived from an EMBL/GenBank/DDBJ whole genome shotgun (WGS) entry which is preliminary data.</text>
</comment>
<feature type="compositionally biased region" description="Low complexity" evidence="1">
    <location>
        <begin position="25"/>
        <end position="54"/>
    </location>
</feature>
<feature type="signal peptide" evidence="2">
    <location>
        <begin position="1"/>
        <end position="21"/>
    </location>
</feature>
<evidence type="ECO:0000256" key="2">
    <source>
        <dbReference type="SAM" id="SignalP"/>
    </source>
</evidence>
<evidence type="ECO:0000313" key="3">
    <source>
        <dbReference type="EMBL" id="MFC3913113.1"/>
    </source>
</evidence>
<keyword evidence="2" id="KW-0732">Signal</keyword>
<protein>
    <submittedName>
        <fullName evidence="3">DUF3530 family protein</fullName>
    </submittedName>
</protein>
<evidence type="ECO:0000256" key="1">
    <source>
        <dbReference type="SAM" id="MobiDB-lite"/>
    </source>
</evidence>
<proteinExistence type="predicted"/>
<evidence type="ECO:0000313" key="4">
    <source>
        <dbReference type="Proteomes" id="UP001595692"/>
    </source>
</evidence>
<feature type="chain" id="PRO_5047185050" evidence="2">
    <location>
        <begin position="22"/>
        <end position="280"/>
    </location>
</feature>
<dbReference type="InterPro" id="IPR022529">
    <property type="entry name" value="DUF3530"/>
</dbReference>
<reference evidence="4" key="1">
    <citation type="journal article" date="2019" name="Int. J. Syst. Evol. Microbiol.">
        <title>The Global Catalogue of Microorganisms (GCM) 10K type strain sequencing project: providing services to taxonomists for standard genome sequencing and annotation.</title>
        <authorList>
            <consortium name="The Broad Institute Genomics Platform"/>
            <consortium name="The Broad Institute Genome Sequencing Center for Infectious Disease"/>
            <person name="Wu L."/>
            <person name="Ma J."/>
        </authorList>
    </citation>
    <scope>NUCLEOTIDE SEQUENCE [LARGE SCALE GENOMIC DNA]</scope>
    <source>
        <strain evidence="4">CCUG 54939</strain>
    </source>
</reference>
<feature type="region of interest" description="Disordered" evidence="1">
    <location>
        <begin position="25"/>
        <end position="60"/>
    </location>
</feature>
<organism evidence="3 4">
    <name type="scientific">Pseudaeromonas sharmana</name>
    <dbReference type="NCBI Taxonomy" id="328412"/>
    <lineage>
        <taxon>Bacteria</taxon>
        <taxon>Pseudomonadati</taxon>
        <taxon>Pseudomonadota</taxon>
        <taxon>Gammaproteobacteria</taxon>
        <taxon>Aeromonadales</taxon>
        <taxon>Aeromonadaceae</taxon>
        <taxon>Pseudaeromonas</taxon>
    </lineage>
</organism>
<accession>A0ABV8CLV9</accession>
<sequence>MLRPHLLICLLLCLPLQPLMAADPAPVPASSDPSSQAVDQQASAAAQPAADSAAGDTDQEEYWQAEDWQAHGETTKVGEQVTLIHKSEQGFRLGLAVLLPDWQQVADLLPLSQRLNALGFDTLIMLPSPRQLALDPNAEQDQLAIQAFREHWQLRLTALMDNNSGSGGYSLVVAAGSSAAWLGGLLSSQTLPAPDGLVLIDAFYPATDANQILARDIAGLPCPVLDLYRSGQVTWLDQAAQERALAVKRQNKLDWRQLAIQRRDERATLLAGWLSFLGWK</sequence>
<dbReference type="Proteomes" id="UP001595692">
    <property type="component" value="Unassembled WGS sequence"/>
</dbReference>
<dbReference type="EMBL" id="JBHSAF010000006">
    <property type="protein sequence ID" value="MFC3913113.1"/>
    <property type="molecule type" value="Genomic_DNA"/>
</dbReference>
<keyword evidence="4" id="KW-1185">Reference proteome</keyword>